<dbReference type="PROSITE" id="PS51683">
    <property type="entry name" value="SAM_OMT_II"/>
    <property type="match status" value="1"/>
</dbReference>
<dbReference type="Pfam" id="PF08100">
    <property type="entry name" value="Dimerisation"/>
    <property type="match status" value="1"/>
</dbReference>
<dbReference type="InterPro" id="IPR001077">
    <property type="entry name" value="COMT_C"/>
</dbReference>
<dbReference type="GO" id="GO:0008168">
    <property type="term" value="F:methyltransferase activity"/>
    <property type="evidence" value="ECO:0007669"/>
    <property type="project" value="UniProtKB-KW"/>
</dbReference>
<dbReference type="Gene3D" id="1.10.10.10">
    <property type="entry name" value="Winged helix-like DNA-binding domain superfamily/Winged helix DNA-binding domain"/>
    <property type="match status" value="1"/>
</dbReference>
<reference evidence="6 7" key="1">
    <citation type="submission" date="2020-12" db="EMBL/GenBank/DDBJ databases">
        <title>Streptomyces typhae sp. nov., a novel endophytic actinomycete isolated from the root of cattail pollen (Typha angustifolia L.).</title>
        <authorList>
            <person name="Peng C."/>
            <person name="Liu C."/>
        </authorList>
    </citation>
    <scope>NUCLEOTIDE SEQUENCE [LARGE SCALE GENOMIC DNA]</scope>
    <source>
        <strain evidence="6 7">JCM 4753</strain>
    </source>
</reference>
<dbReference type="GO" id="GO:0032259">
    <property type="term" value="P:methylation"/>
    <property type="evidence" value="ECO:0007669"/>
    <property type="project" value="UniProtKB-KW"/>
</dbReference>
<keyword evidence="1 6" id="KW-0489">Methyltransferase</keyword>
<feature type="domain" description="O-methyltransferase C-terminal" evidence="4">
    <location>
        <begin position="172"/>
        <end position="349"/>
    </location>
</feature>
<evidence type="ECO:0000259" key="5">
    <source>
        <dbReference type="Pfam" id="PF08100"/>
    </source>
</evidence>
<sequence length="371" mass="39344">MTDPAAPGPGAPDSPHAIIDLAVAFWKSKVLLSAVELKVFAALAERPATGTELRARLGITGRGGADFLDALVSMGLLERRDGVYQNAPLADRHLDPAKPATDISGYLEFLNAGFPCWAGLTEGLRTGGRLDFTRALAASGNTDGSGEAPTEPALVEADADSDTFGEAFAAPDQVSGFLRAMTGYSMGANHALAETHDWRNVRTVADVGCAEGSLLAQILTRHEHVEGIGFDLPVVEEGFTAHTKQLGIADRARFEGGDFFTGPLPTADVLVMGHVLHDWDLDIKKMLIRKAYEALPAGGSLLIYESLIDDDRRDRTTGLLISLNVSLVSAGGLGYTGADCRSWLAESGFAETSVRHLDGPEYLVVGTKRAD</sequence>
<evidence type="ECO:0000256" key="1">
    <source>
        <dbReference type="ARBA" id="ARBA00022603"/>
    </source>
</evidence>
<dbReference type="InterPro" id="IPR029063">
    <property type="entry name" value="SAM-dependent_MTases_sf"/>
</dbReference>
<evidence type="ECO:0000256" key="3">
    <source>
        <dbReference type="ARBA" id="ARBA00022691"/>
    </source>
</evidence>
<proteinExistence type="predicted"/>
<keyword evidence="3" id="KW-0949">S-adenosyl-L-methionine</keyword>
<evidence type="ECO:0000313" key="6">
    <source>
        <dbReference type="EMBL" id="MBJ3811772.1"/>
    </source>
</evidence>
<dbReference type="PANTHER" id="PTHR43712:SF2">
    <property type="entry name" value="O-METHYLTRANSFERASE CICE"/>
    <property type="match status" value="1"/>
</dbReference>
<keyword evidence="7" id="KW-1185">Reference proteome</keyword>
<keyword evidence="2" id="KW-0808">Transferase</keyword>
<dbReference type="PANTHER" id="PTHR43712">
    <property type="entry name" value="PUTATIVE (AFU_ORTHOLOGUE AFUA_4G14580)-RELATED"/>
    <property type="match status" value="1"/>
</dbReference>
<dbReference type="Gene3D" id="3.40.50.150">
    <property type="entry name" value="Vaccinia Virus protein VP39"/>
    <property type="match status" value="1"/>
</dbReference>
<dbReference type="SUPFAM" id="SSF53335">
    <property type="entry name" value="S-adenosyl-L-methionine-dependent methyltransferases"/>
    <property type="match status" value="1"/>
</dbReference>
<dbReference type="Proteomes" id="UP000634780">
    <property type="component" value="Unassembled WGS sequence"/>
</dbReference>
<dbReference type="RefSeq" id="WP_190120195.1">
    <property type="nucleotide sequence ID" value="NZ_BMVR01000021.1"/>
</dbReference>
<accession>A0ABS0XEX0</accession>
<organism evidence="6 7">
    <name type="scientific">Streptomyces flavofungini</name>
    <dbReference type="NCBI Taxonomy" id="68200"/>
    <lineage>
        <taxon>Bacteria</taxon>
        <taxon>Bacillati</taxon>
        <taxon>Actinomycetota</taxon>
        <taxon>Actinomycetes</taxon>
        <taxon>Kitasatosporales</taxon>
        <taxon>Streptomycetaceae</taxon>
        <taxon>Streptomyces</taxon>
    </lineage>
</organism>
<feature type="domain" description="O-methyltransferase dimerisation" evidence="5">
    <location>
        <begin position="20"/>
        <end position="94"/>
    </location>
</feature>
<comment type="caution">
    <text evidence="6">The sequence shown here is derived from an EMBL/GenBank/DDBJ whole genome shotgun (WGS) entry which is preliminary data.</text>
</comment>
<evidence type="ECO:0000259" key="4">
    <source>
        <dbReference type="Pfam" id="PF00891"/>
    </source>
</evidence>
<dbReference type="PIRSF" id="PIRSF005739">
    <property type="entry name" value="O-mtase"/>
    <property type="match status" value="1"/>
</dbReference>
<evidence type="ECO:0000256" key="2">
    <source>
        <dbReference type="ARBA" id="ARBA00022679"/>
    </source>
</evidence>
<dbReference type="InterPro" id="IPR016461">
    <property type="entry name" value="COMT-like"/>
</dbReference>
<gene>
    <name evidence="6" type="ORF">JGB26_32575</name>
</gene>
<dbReference type="InterPro" id="IPR036390">
    <property type="entry name" value="WH_DNA-bd_sf"/>
</dbReference>
<dbReference type="CDD" id="cd02440">
    <property type="entry name" value="AdoMet_MTases"/>
    <property type="match status" value="1"/>
</dbReference>
<dbReference type="InterPro" id="IPR012967">
    <property type="entry name" value="COMT_dimerisation"/>
</dbReference>
<evidence type="ECO:0000313" key="7">
    <source>
        <dbReference type="Proteomes" id="UP000634780"/>
    </source>
</evidence>
<name>A0ABS0XEX0_9ACTN</name>
<dbReference type="SUPFAM" id="SSF46785">
    <property type="entry name" value="Winged helix' DNA-binding domain"/>
    <property type="match status" value="1"/>
</dbReference>
<dbReference type="InterPro" id="IPR036388">
    <property type="entry name" value="WH-like_DNA-bd_sf"/>
</dbReference>
<protein>
    <submittedName>
        <fullName evidence="6">Methyltransferase</fullName>
    </submittedName>
</protein>
<dbReference type="Pfam" id="PF00891">
    <property type="entry name" value="Methyltransf_2"/>
    <property type="match status" value="1"/>
</dbReference>
<dbReference type="EMBL" id="JAEKOZ010000029">
    <property type="protein sequence ID" value="MBJ3811772.1"/>
    <property type="molecule type" value="Genomic_DNA"/>
</dbReference>